<proteinExistence type="predicted"/>
<dbReference type="Gramene" id="ERN09169">
    <property type="protein sequence ID" value="ERN09169"/>
    <property type="gene ID" value="AMTR_s00014p00233750"/>
</dbReference>
<dbReference type="AlphaFoldDB" id="W1PN21"/>
<sequence length="109" mass="11585">MVERVHASTLASSAPRRMSLDSDPCPWESASSELGEASEAVSEAADEGLITVPREELRVSEVSEPHEATAGSEVLSSIGEEEPVLIEQPEVVVLDNKDRNIGNEGLNAS</sequence>
<evidence type="ECO:0000313" key="3">
    <source>
        <dbReference type="Proteomes" id="UP000017836"/>
    </source>
</evidence>
<name>W1PN21_AMBTC</name>
<protein>
    <submittedName>
        <fullName evidence="2">Uncharacterized protein</fullName>
    </submittedName>
</protein>
<accession>W1PN21</accession>
<feature type="compositionally biased region" description="Basic and acidic residues" evidence="1">
    <location>
        <begin position="53"/>
        <end position="67"/>
    </location>
</feature>
<evidence type="ECO:0000313" key="2">
    <source>
        <dbReference type="EMBL" id="ERN09169.1"/>
    </source>
</evidence>
<feature type="region of interest" description="Disordered" evidence="1">
    <location>
        <begin position="1"/>
        <end position="82"/>
    </location>
</feature>
<evidence type="ECO:0000256" key="1">
    <source>
        <dbReference type="SAM" id="MobiDB-lite"/>
    </source>
</evidence>
<dbReference type="HOGENOM" id="CLU_2443778_0_0_1"/>
<dbReference type="EMBL" id="KI393051">
    <property type="protein sequence ID" value="ERN09169.1"/>
    <property type="molecule type" value="Genomic_DNA"/>
</dbReference>
<keyword evidence="3" id="KW-1185">Reference proteome</keyword>
<gene>
    <name evidence="2" type="ORF">AMTR_s00014p00233750</name>
</gene>
<feature type="compositionally biased region" description="Low complexity" evidence="1">
    <location>
        <begin position="28"/>
        <end position="43"/>
    </location>
</feature>
<organism evidence="2 3">
    <name type="scientific">Amborella trichopoda</name>
    <dbReference type="NCBI Taxonomy" id="13333"/>
    <lineage>
        <taxon>Eukaryota</taxon>
        <taxon>Viridiplantae</taxon>
        <taxon>Streptophyta</taxon>
        <taxon>Embryophyta</taxon>
        <taxon>Tracheophyta</taxon>
        <taxon>Spermatophyta</taxon>
        <taxon>Magnoliopsida</taxon>
        <taxon>Amborellales</taxon>
        <taxon>Amborellaceae</taxon>
        <taxon>Amborella</taxon>
    </lineage>
</organism>
<reference evidence="3" key="1">
    <citation type="journal article" date="2013" name="Science">
        <title>The Amborella genome and the evolution of flowering plants.</title>
        <authorList>
            <consortium name="Amborella Genome Project"/>
        </authorList>
    </citation>
    <scope>NUCLEOTIDE SEQUENCE [LARGE SCALE GENOMIC DNA]</scope>
</reference>
<dbReference type="Proteomes" id="UP000017836">
    <property type="component" value="Unassembled WGS sequence"/>
</dbReference>